<dbReference type="AlphaFoldDB" id="A0A2H3CSH3"/>
<dbReference type="InterPro" id="IPR015943">
    <property type="entry name" value="WD40/YVTN_repeat-like_dom_sf"/>
</dbReference>
<dbReference type="OrthoDB" id="3238562at2759"/>
<dbReference type="Gene3D" id="2.130.10.10">
    <property type="entry name" value="YVTN repeat-like/Quinoprotein amine dehydrogenase"/>
    <property type="match status" value="1"/>
</dbReference>
<accession>A0A2H3CSH3</accession>
<dbReference type="InterPro" id="IPR036322">
    <property type="entry name" value="WD40_repeat_dom_sf"/>
</dbReference>
<reference evidence="2" key="1">
    <citation type="journal article" date="2017" name="Nat. Ecol. Evol.">
        <title>Genome expansion and lineage-specific genetic innovations in the forest pathogenic fungi Armillaria.</title>
        <authorList>
            <person name="Sipos G."/>
            <person name="Prasanna A.N."/>
            <person name="Walter M.C."/>
            <person name="O'Connor E."/>
            <person name="Balint B."/>
            <person name="Krizsan K."/>
            <person name="Kiss B."/>
            <person name="Hess J."/>
            <person name="Varga T."/>
            <person name="Slot J."/>
            <person name="Riley R."/>
            <person name="Boka B."/>
            <person name="Rigling D."/>
            <person name="Barry K."/>
            <person name="Lee J."/>
            <person name="Mihaltcheva S."/>
            <person name="LaButti K."/>
            <person name="Lipzen A."/>
            <person name="Waldron R."/>
            <person name="Moloney N.M."/>
            <person name="Sperisen C."/>
            <person name="Kredics L."/>
            <person name="Vagvoelgyi C."/>
            <person name="Patrignani A."/>
            <person name="Fitzpatrick D."/>
            <person name="Nagy I."/>
            <person name="Doyle S."/>
            <person name="Anderson J.B."/>
            <person name="Grigoriev I.V."/>
            <person name="Gueldener U."/>
            <person name="Muensterkoetter M."/>
            <person name="Nagy L.G."/>
        </authorList>
    </citation>
    <scope>NUCLEOTIDE SEQUENCE [LARGE SCALE GENOMIC DNA]</scope>
    <source>
        <strain evidence="2">Ar21-2</strain>
    </source>
</reference>
<proteinExistence type="predicted"/>
<protein>
    <recommendedName>
        <fullName evidence="3">WD40 repeat-like protein</fullName>
    </recommendedName>
</protein>
<evidence type="ECO:0000313" key="2">
    <source>
        <dbReference type="Proteomes" id="UP000217790"/>
    </source>
</evidence>
<dbReference type="Proteomes" id="UP000217790">
    <property type="component" value="Unassembled WGS sequence"/>
</dbReference>
<sequence>MVKVFSIEDSVTLTQLWEIDVGDIPRNLAFEGNNNVQIIIHMLYNSELLLYNALTGVNLSPPIELNGGVGSAAFSPDHNTMAIHNLESNTFDVYQPMDVTCPTHSLDSGAHHRYPKKCAFVEENAQALVCGGEDGTVNVFDVAMGNLVQCLQHESDFHGNSNTNSE</sequence>
<gene>
    <name evidence="1" type="ORF">ARMGADRAFT_1087960</name>
</gene>
<name>A0A2H3CSH3_ARMGA</name>
<dbReference type="EMBL" id="KZ293695">
    <property type="protein sequence ID" value="PBK84810.1"/>
    <property type="molecule type" value="Genomic_DNA"/>
</dbReference>
<organism evidence="1 2">
    <name type="scientific">Armillaria gallica</name>
    <name type="common">Bulbous honey fungus</name>
    <name type="synonym">Armillaria bulbosa</name>
    <dbReference type="NCBI Taxonomy" id="47427"/>
    <lineage>
        <taxon>Eukaryota</taxon>
        <taxon>Fungi</taxon>
        <taxon>Dikarya</taxon>
        <taxon>Basidiomycota</taxon>
        <taxon>Agaricomycotina</taxon>
        <taxon>Agaricomycetes</taxon>
        <taxon>Agaricomycetidae</taxon>
        <taxon>Agaricales</taxon>
        <taxon>Marasmiineae</taxon>
        <taxon>Physalacriaceae</taxon>
        <taxon>Armillaria</taxon>
    </lineage>
</organism>
<keyword evidence="2" id="KW-1185">Reference proteome</keyword>
<dbReference type="STRING" id="47427.A0A2H3CSH3"/>
<dbReference type="InParanoid" id="A0A2H3CSH3"/>
<dbReference type="SUPFAM" id="SSF50978">
    <property type="entry name" value="WD40 repeat-like"/>
    <property type="match status" value="1"/>
</dbReference>
<evidence type="ECO:0000313" key="1">
    <source>
        <dbReference type="EMBL" id="PBK84810.1"/>
    </source>
</evidence>
<evidence type="ECO:0008006" key="3">
    <source>
        <dbReference type="Google" id="ProtNLM"/>
    </source>
</evidence>